<name>Q01ZA2_SOLUE</name>
<proteinExistence type="predicted"/>
<dbReference type="AlphaFoldDB" id="Q01ZA2"/>
<gene>
    <name evidence="2" type="ordered locus">Acid_4048</name>
</gene>
<dbReference type="HOGENOM" id="CLU_2425352_0_0_0"/>
<dbReference type="EMBL" id="CP000473">
    <property type="protein sequence ID" value="ABJ85013.1"/>
    <property type="molecule type" value="Genomic_DNA"/>
</dbReference>
<accession>Q01ZA2</accession>
<evidence type="ECO:0000313" key="2">
    <source>
        <dbReference type="EMBL" id="ABJ85013.1"/>
    </source>
</evidence>
<organism evidence="2">
    <name type="scientific">Solibacter usitatus (strain Ellin6076)</name>
    <dbReference type="NCBI Taxonomy" id="234267"/>
    <lineage>
        <taxon>Bacteria</taxon>
        <taxon>Pseudomonadati</taxon>
        <taxon>Acidobacteriota</taxon>
        <taxon>Terriglobia</taxon>
        <taxon>Bryobacterales</taxon>
        <taxon>Solibacteraceae</taxon>
        <taxon>Candidatus Solibacter</taxon>
    </lineage>
</organism>
<dbReference type="STRING" id="234267.Acid_4048"/>
<keyword evidence="1" id="KW-0472">Membrane</keyword>
<reference evidence="2" key="1">
    <citation type="submission" date="2006-10" db="EMBL/GenBank/DDBJ databases">
        <title>Complete sequence of Solibacter usitatus Ellin6076.</title>
        <authorList>
            <consortium name="US DOE Joint Genome Institute"/>
            <person name="Copeland A."/>
            <person name="Lucas S."/>
            <person name="Lapidus A."/>
            <person name="Barry K."/>
            <person name="Detter J.C."/>
            <person name="Glavina del Rio T."/>
            <person name="Hammon N."/>
            <person name="Israni S."/>
            <person name="Dalin E."/>
            <person name="Tice H."/>
            <person name="Pitluck S."/>
            <person name="Thompson L.S."/>
            <person name="Brettin T."/>
            <person name="Bruce D."/>
            <person name="Han C."/>
            <person name="Tapia R."/>
            <person name="Gilna P."/>
            <person name="Schmutz J."/>
            <person name="Larimer F."/>
            <person name="Land M."/>
            <person name="Hauser L."/>
            <person name="Kyrpides N."/>
            <person name="Mikhailova N."/>
            <person name="Janssen P.H."/>
            <person name="Kuske C.R."/>
            <person name="Richardson P."/>
        </authorList>
    </citation>
    <scope>NUCLEOTIDE SEQUENCE</scope>
    <source>
        <strain evidence="2">Ellin6076</strain>
    </source>
</reference>
<evidence type="ECO:0000256" key="1">
    <source>
        <dbReference type="SAM" id="Phobius"/>
    </source>
</evidence>
<dbReference type="InParanoid" id="Q01ZA2"/>
<keyword evidence="1" id="KW-0812">Transmembrane</keyword>
<dbReference type="KEGG" id="sus:Acid_4048"/>
<keyword evidence="1" id="KW-1133">Transmembrane helix</keyword>
<sequence length="91" mass="10212">MPVTGEFTRTPVVPRCLAFQFNIGLNETRENAMLPNDIVLFGITLGCALVMLFKWKRRRVMNARRVNRGLRGYVSAKSPASAEDKQELTAA</sequence>
<feature type="transmembrane region" description="Helical" evidence="1">
    <location>
        <begin position="38"/>
        <end position="55"/>
    </location>
</feature>
<protein>
    <submittedName>
        <fullName evidence="2">Uncharacterized protein</fullName>
    </submittedName>
</protein>